<feature type="region of interest" description="Disordered" evidence="1">
    <location>
        <begin position="1"/>
        <end position="40"/>
    </location>
</feature>
<organism evidence="2 3">
    <name type="scientific">Chironomus riparius</name>
    <dbReference type="NCBI Taxonomy" id="315576"/>
    <lineage>
        <taxon>Eukaryota</taxon>
        <taxon>Metazoa</taxon>
        <taxon>Ecdysozoa</taxon>
        <taxon>Arthropoda</taxon>
        <taxon>Hexapoda</taxon>
        <taxon>Insecta</taxon>
        <taxon>Pterygota</taxon>
        <taxon>Neoptera</taxon>
        <taxon>Endopterygota</taxon>
        <taxon>Diptera</taxon>
        <taxon>Nematocera</taxon>
        <taxon>Chironomoidea</taxon>
        <taxon>Chironomidae</taxon>
        <taxon>Chironominae</taxon>
        <taxon>Chironomus</taxon>
    </lineage>
</organism>
<evidence type="ECO:0000256" key="1">
    <source>
        <dbReference type="SAM" id="MobiDB-lite"/>
    </source>
</evidence>
<gene>
    <name evidence="2" type="ORF">CHIRRI_LOCUS15131</name>
</gene>
<dbReference type="EMBL" id="OU895880">
    <property type="protein sequence ID" value="CAG9812326.1"/>
    <property type="molecule type" value="Genomic_DNA"/>
</dbReference>
<keyword evidence="3" id="KW-1185">Reference proteome</keyword>
<feature type="compositionally biased region" description="Basic and acidic residues" evidence="1">
    <location>
        <begin position="1"/>
        <end position="14"/>
    </location>
</feature>
<reference evidence="2" key="1">
    <citation type="submission" date="2022-01" db="EMBL/GenBank/DDBJ databases">
        <authorList>
            <person name="King R."/>
        </authorList>
    </citation>
    <scope>NUCLEOTIDE SEQUENCE</scope>
</reference>
<dbReference type="AlphaFoldDB" id="A0A9N9WWW1"/>
<sequence>MRDLVKKVRKENKSTQKNVQLYEEGDDVSDDNKEEDDEQSKDFVDFLDSVNDSINFEQTDQDVDDTTIQTNDIFEIQNLLFSRNESSKNNEDDLFIGNVLNMQFFANKSKKK</sequence>
<evidence type="ECO:0000313" key="2">
    <source>
        <dbReference type="EMBL" id="CAG9812326.1"/>
    </source>
</evidence>
<feature type="compositionally biased region" description="Acidic residues" evidence="1">
    <location>
        <begin position="23"/>
        <end position="39"/>
    </location>
</feature>
<name>A0A9N9WWW1_9DIPT</name>
<evidence type="ECO:0000313" key="3">
    <source>
        <dbReference type="Proteomes" id="UP001153620"/>
    </source>
</evidence>
<proteinExistence type="predicted"/>
<accession>A0A9N9WWW1</accession>
<protein>
    <submittedName>
        <fullName evidence="2">Uncharacterized protein</fullName>
    </submittedName>
</protein>
<reference evidence="2" key="2">
    <citation type="submission" date="2022-10" db="EMBL/GenBank/DDBJ databases">
        <authorList>
            <consortium name="ENA_rothamsted_submissions"/>
            <consortium name="culmorum"/>
            <person name="King R."/>
        </authorList>
    </citation>
    <scope>NUCLEOTIDE SEQUENCE</scope>
</reference>
<dbReference type="Proteomes" id="UP001153620">
    <property type="component" value="Chromosome 4"/>
</dbReference>